<sequence length="127" mass="13484">VALRRRPGRGPTRLASSTLGSRLRHFLPASWRGLASPSEEETPGVRVTGSGAERSGGRARRAAQAMSSCAVATLSGSASCPGLPVWRVTPPSPRDTSESRASASCWRVTTSMRCACLRTCWATARRT</sequence>
<evidence type="ECO:0000256" key="1">
    <source>
        <dbReference type="SAM" id="MobiDB-lite"/>
    </source>
</evidence>
<reference evidence="2 3" key="1">
    <citation type="submission" date="2017-12" db="EMBL/GenBank/DDBJ databases">
        <title>High-resolution comparative analysis of great ape genomes.</title>
        <authorList>
            <person name="Pollen A."/>
            <person name="Hastie A."/>
            <person name="Hormozdiari F."/>
            <person name="Dougherty M."/>
            <person name="Liu R."/>
            <person name="Chaisson M."/>
            <person name="Hoppe E."/>
            <person name="Hill C."/>
            <person name="Pang A."/>
            <person name="Hillier L."/>
            <person name="Baker C."/>
            <person name="Armstrong J."/>
            <person name="Shendure J."/>
            <person name="Paten B."/>
            <person name="Wilson R."/>
            <person name="Chao H."/>
            <person name="Schneider V."/>
            <person name="Ventura M."/>
            <person name="Kronenberg Z."/>
            <person name="Murali S."/>
            <person name="Gordon D."/>
            <person name="Cantsilieris S."/>
            <person name="Munson K."/>
            <person name="Nelson B."/>
            <person name="Raja A."/>
            <person name="Underwood J."/>
            <person name="Diekhans M."/>
            <person name="Fiddes I."/>
            <person name="Haussler D."/>
            <person name="Eichler E."/>
        </authorList>
    </citation>
    <scope>NUCLEOTIDE SEQUENCE [LARGE SCALE GENOMIC DNA]</scope>
    <source>
        <strain evidence="2">Yerkes chimp pedigree #C0471</strain>
    </source>
</reference>
<evidence type="ECO:0000313" key="3">
    <source>
        <dbReference type="Proteomes" id="UP000236370"/>
    </source>
</evidence>
<proteinExistence type="predicted"/>
<evidence type="ECO:0000313" key="2">
    <source>
        <dbReference type="EMBL" id="PNI91518.1"/>
    </source>
</evidence>
<name>A0A2J8Q5H0_PANTR</name>
<feature type="non-terminal residue" evidence="2">
    <location>
        <position position="1"/>
    </location>
</feature>
<gene>
    <name evidence="2" type="ORF">CK820_G0043454</name>
</gene>
<dbReference type="EMBL" id="NBAG03000076">
    <property type="protein sequence ID" value="PNI91518.1"/>
    <property type="molecule type" value="Genomic_DNA"/>
</dbReference>
<dbReference type="Proteomes" id="UP000236370">
    <property type="component" value="Unassembled WGS sequence"/>
</dbReference>
<dbReference type="AlphaFoldDB" id="A0A2J8Q5H0"/>
<comment type="caution">
    <text evidence="2">The sequence shown here is derived from an EMBL/GenBank/DDBJ whole genome shotgun (WGS) entry which is preliminary data.</text>
</comment>
<organism evidence="2 3">
    <name type="scientific">Pan troglodytes</name>
    <name type="common">Chimpanzee</name>
    <dbReference type="NCBI Taxonomy" id="9598"/>
    <lineage>
        <taxon>Eukaryota</taxon>
        <taxon>Metazoa</taxon>
        <taxon>Chordata</taxon>
        <taxon>Craniata</taxon>
        <taxon>Vertebrata</taxon>
        <taxon>Euteleostomi</taxon>
        <taxon>Mammalia</taxon>
        <taxon>Eutheria</taxon>
        <taxon>Euarchontoglires</taxon>
        <taxon>Primates</taxon>
        <taxon>Haplorrhini</taxon>
        <taxon>Catarrhini</taxon>
        <taxon>Hominidae</taxon>
        <taxon>Pan</taxon>
    </lineage>
</organism>
<accession>A0A2J8Q5H0</accession>
<feature type="region of interest" description="Disordered" evidence="1">
    <location>
        <begin position="32"/>
        <end position="60"/>
    </location>
</feature>
<protein>
    <submittedName>
        <fullName evidence="2">ITPRIPL2 isoform 1</fullName>
    </submittedName>
</protein>